<dbReference type="InterPro" id="IPR017896">
    <property type="entry name" value="4Fe4S_Fe-S-bd"/>
</dbReference>
<dbReference type="PROSITE" id="PS51379">
    <property type="entry name" value="4FE4S_FER_2"/>
    <property type="match status" value="1"/>
</dbReference>
<evidence type="ECO:0000259" key="1">
    <source>
        <dbReference type="PROSITE" id="PS51379"/>
    </source>
</evidence>
<protein>
    <recommendedName>
        <fullName evidence="1">4Fe-4S ferredoxin-type domain-containing protein</fullName>
    </recommendedName>
</protein>
<dbReference type="Proteomes" id="UP000653076">
    <property type="component" value="Unassembled WGS sequence"/>
</dbReference>
<organism evidence="2 3">
    <name type="scientific">Micromonospora qiuiae</name>
    <dbReference type="NCBI Taxonomy" id="502268"/>
    <lineage>
        <taxon>Bacteria</taxon>
        <taxon>Bacillati</taxon>
        <taxon>Actinomycetota</taxon>
        <taxon>Actinomycetes</taxon>
        <taxon>Micromonosporales</taxon>
        <taxon>Micromonosporaceae</taxon>
        <taxon>Micromonospora</taxon>
    </lineage>
</organism>
<proteinExistence type="predicted"/>
<dbReference type="EMBL" id="BOPC01000045">
    <property type="protein sequence ID" value="GIJ28298.1"/>
    <property type="molecule type" value="Genomic_DNA"/>
</dbReference>
<evidence type="ECO:0000313" key="3">
    <source>
        <dbReference type="Proteomes" id="UP000653076"/>
    </source>
</evidence>
<evidence type="ECO:0000313" key="2">
    <source>
        <dbReference type="EMBL" id="GIJ28298.1"/>
    </source>
</evidence>
<reference evidence="2 3" key="1">
    <citation type="submission" date="2021-01" db="EMBL/GenBank/DDBJ databases">
        <title>Whole genome shotgun sequence of Verrucosispora qiuiae NBRC 106684.</title>
        <authorList>
            <person name="Komaki H."/>
            <person name="Tamura T."/>
        </authorList>
    </citation>
    <scope>NUCLEOTIDE SEQUENCE [LARGE SCALE GENOMIC DNA]</scope>
    <source>
        <strain evidence="2 3">NBRC 106684</strain>
    </source>
</reference>
<gene>
    <name evidence="2" type="ORF">Vqi01_34600</name>
</gene>
<keyword evidence="3" id="KW-1185">Reference proteome</keyword>
<accession>A0ABQ4JDQ5</accession>
<sequence length="147" mass="15596">MSQDTTFPAREINDQDECVGCGAHLSDPCHPLCPFETGEFGPAVILQAANLRVRNHPAGIGYDLAGAIFAAAIDLAGRDQAQALADASRAVLADYLVGQWGPQAQAIHSQVVYRHGLFAQLAEITVSLYGAADQYDDNTPTPTPDDC</sequence>
<name>A0ABQ4JDQ5_9ACTN</name>
<comment type="caution">
    <text evidence="2">The sequence shown here is derived from an EMBL/GenBank/DDBJ whole genome shotgun (WGS) entry which is preliminary data.</text>
</comment>
<dbReference type="RefSeq" id="WP_204035820.1">
    <property type="nucleotide sequence ID" value="NZ_BOPC01000045.1"/>
</dbReference>
<feature type="domain" description="4Fe-4S ferredoxin-type" evidence="1">
    <location>
        <begin position="8"/>
        <end position="43"/>
    </location>
</feature>